<proteinExistence type="predicted"/>
<evidence type="ECO:0000259" key="1">
    <source>
        <dbReference type="SMART" id="SM00849"/>
    </source>
</evidence>
<feature type="domain" description="Metallo-beta-lactamase" evidence="1">
    <location>
        <begin position="18"/>
        <end position="212"/>
    </location>
</feature>
<protein>
    <recommendedName>
        <fullName evidence="1">Metallo-beta-lactamase domain-containing protein</fullName>
    </recommendedName>
</protein>
<evidence type="ECO:0000313" key="2">
    <source>
        <dbReference type="EMBL" id="OYD15919.1"/>
    </source>
</evidence>
<gene>
    <name evidence="2" type="ORF">CH333_04725</name>
</gene>
<reference evidence="2 3" key="1">
    <citation type="submission" date="2017-07" db="EMBL/GenBank/DDBJ databases">
        <title>Recovery of genomes from metagenomes via a dereplication, aggregation, and scoring strategy.</title>
        <authorList>
            <person name="Sieber C.M."/>
            <person name="Probst A.J."/>
            <person name="Sharrar A."/>
            <person name="Thomas B.C."/>
            <person name="Hess M."/>
            <person name="Tringe S.G."/>
            <person name="Banfield J.F."/>
        </authorList>
    </citation>
    <scope>NUCLEOTIDE SEQUENCE [LARGE SCALE GENOMIC DNA]</scope>
    <source>
        <strain evidence="2">JGI_Cruoil_03_44_89</strain>
    </source>
</reference>
<dbReference type="InterPro" id="IPR001279">
    <property type="entry name" value="Metallo-B-lactamas"/>
</dbReference>
<comment type="caution">
    <text evidence="2">The sequence shown here is derived from an EMBL/GenBank/DDBJ whole genome shotgun (WGS) entry which is preliminary data.</text>
</comment>
<dbReference type="PANTHER" id="PTHR46018:SF2">
    <property type="entry name" value="ZINC PHOSPHODIESTERASE ELAC PROTEIN 1"/>
    <property type="match status" value="1"/>
</dbReference>
<dbReference type="Gene3D" id="3.60.15.10">
    <property type="entry name" value="Ribonuclease Z/Hydroxyacylglutathione hydrolase-like"/>
    <property type="match status" value="1"/>
</dbReference>
<dbReference type="EMBL" id="NOZQ01000097">
    <property type="protein sequence ID" value="OYD15919.1"/>
    <property type="molecule type" value="Genomic_DNA"/>
</dbReference>
<name>A0A235BV21_UNCW3</name>
<dbReference type="SMART" id="SM00849">
    <property type="entry name" value="Lactamase_B"/>
    <property type="match status" value="1"/>
</dbReference>
<sequence length="245" mass="27401">MLITFIGTGCGVPSKVRGSPSILLSLDNENILLDTGPGALRALLEAGFTYNDIDHIFYTHFHIDHIADLAPFLFASKYPLAPRKRDINIVGPRGIKEFWDSLSSLYGEQLIPSLYSVNVRTPEEFMPNGWRVITAKLPHTEESIGYRIEKEGKVFVYSGDTGYSKELVELGKDADALILECSFPREVEGHLHPKLAGRVARECNAKLLLLTHIYPVMLEEEIVARVGEEFGGRFIVARDGMRIEI</sequence>
<dbReference type="GO" id="GO:0042781">
    <property type="term" value="F:3'-tRNA processing endoribonuclease activity"/>
    <property type="evidence" value="ECO:0007669"/>
    <property type="project" value="TreeGrafter"/>
</dbReference>
<dbReference type="Proteomes" id="UP000215215">
    <property type="component" value="Unassembled WGS sequence"/>
</dbReference>
<dbReference type="AlphaFoldDB" id="A0A235BV21"/>
<dbReference type="PANTHER" id="PTHR46018">
    <property type="entry name" value="ZINC PHOSPHODIESTERASE ELAC PROTEIN 1"/>
    <property type="match status" value="1"/>
</dbReference>
<dbReference type="Pfam" id="PF12706">
    <property type="entry name" value="Lactamase_B_2"/>
    <property type="match status" value="1"/>
</dbReference>
<organism evidence="2 3">
    <name type="scientific">candidate division WOR-3 bacterium JGI_Cruoil_03_44_89</name>
    <dbReference type="NCBI Taxonomy" id="1973748"/>
    <lineage>
        <taxon>Bacteria</taxon>
        <taxon>Bacteria division WOR-3</taxon>
    </lineage>
</organism>
<dbReference type="InterPro" id="IPR036866">
    <property type="entry name" value="RibonucZ/Hydroxyglut_hydro"/>
</dbReference>
<dbReference type="SUPFAM" id="SSF56281">
    <property type="entry name" value="Metallo-hydrolase/oxidoreductase"/>
    <property type="match status" value="1"/>
</dbReference>
<evidence type="ECO:0000313" key="3">
    <source>
        <dbReference type="Proteomes" id="UP000215215"/>
    </source>
</evidence>
<accession>A0A235BV21</accession>